<proteinExistence type="predicted"/>
<accession>A0A512H630</accession>
<feature type="compositionally biased region" description="Basic and acidic residues" evidence="1">
    <location>
        <begin position="54"/>
        <end position="66"/>
    </location>
</feature>
<dbReference type="EMBL" id="BJZO01000017">
    <property type="protein sequence ID" value="GEO80840.1"/>
    <property type="molecule type" value="Genomic_DNA"/>
</dbReference>
<evidence type="ECO:0000256" key="1">
    <source>
        <dbReference type="SAM" id="MobiDB-lite"/>
    </source>
</evidence>
<keyword evidence="3" id="KW-1185">Reference proteome</keyword>
<organism evidence="2 3">
    <name type="scientific">Pararhodospirillum oryzae</name>
    <dbReference type="NCBI Taxonomy" id="478448"/>
    <lineage>
        <taxon>Bacteria</taxon>
        <taxon>Pseudomonadati</taxon>
        <taxon>Pseudomonadota</taxon>
        <taxon>Alphaproteobacteria</taxon>
        <taxon>Rhodospirillales</taxon>
        <taxon>Rhodospirillaceae</taxon>
        <taxon>Pararhodospirillum</taxon>
    </lineage>
</organism>
<evidence type="ECO:0000313" key="3">
    <source>
        <dbReference type="Proteomes" id="UP000321567"/>
    </source>
</evidence>
<comment type="caution">
    <text evidence="2">The sequence shown here is derived from an EMBL/GenBank/DDBJ whole genome shotgun (WGS) entry which is preliminary data.</text>
</comment>
<evidence type="ECO:0000313" key="2">
    <source>
        <dbReference type="EMBL" id="GEO80840.1"/>
    </source>
</evidence>
<protein>
    <submittedName>
        <fullName evidence="2">Uncharacterized protein</fullName>
    </submittedName>
</protein>
<dbReference type="AlphaFoldDB" id="A0A512H630"/>
<name>A0A512H630_9PROT</name>
<reference evidence="2 3" key="1">
    <citation type="submission" date="2019-07" db="EMBL/GenBank/DDBJ databases">
        <title>Whole genome shotgun sequence of Rhodospirillum oryzae NBRC 107573.</title>
        <authorList>
            <person name="Hosoyama A."/>
            <person name="Uohara A."/>
            <person name="Ohji S."/>
            <person name="Ichikawa N."/>
        </authorList>
    </citation>
    <scope>NUCLEOTIDE SEQUENCE [LARGE SCALE GENOMIC DNA]</scope>
    <source>
        <strain evidence="2 3">NBRC 107573</strain>
    </source>
</reference>
<feature type="region of interest" description="Disordered" evidence="1">
    <location>
        <begin position="17"/>
        <end position="66"/>
    </location>
</feature>
<dbReference type="Proteomes" id="UP000321567">
    <property type="component" value="Unassembled WGS sequence"/>
</dbReference>
<gene>
    <name evidence="2" type="ORF">ROR02_09710</name>
</gene>
<sequence>MIARYWLIRGVTSPAGVLGSVSAGGAEDETAAKTGAGPRRKAGKRGMDPGGLEPIREPRDGDEAIK</sequence>